<proteinExistence type="predicted"/>
<dbReference type="EMBL" id="JBHRUJ010000030">
    <property type="protein sequence ID" value="MFC3212728.1"/>
    <property type="molecule type" value="Genomic_DNA"/>
</dbReference>
<sequence>MEITINGQQKEVKFTLNMINELDKKYTMEAGGAKFAMGLNLAFTYLSQKNPTAISNVLKACLPKVPEQHIENYVEGYAVEHGTLEPLFEELVEEMGKHPLLTATLDNFKQKARVETTETE</sequence>
<evidence type="ECO:0000313" key="2">
    <source>
        <dbReference type="Proteomes" id="UP001595625"/>
    </source>
</evidence>
<dbReference type="Pfam" id="PF12363">
    <property type="entry name" value="Phage_TAC_12"/>
    <property type="match status" value="1"/>
</dbReference>
<dbReference type="RefSeq" id="WP_117312547.1">
    <property type="nucleotide sequence ID" value="NZ_JBHRUJ010000030.1"/>
</dbReference>
<dbReference type="InterPro" id="IPR024410">
    <property type="entry name" value="Phage_TAC_12"/>
</dbReference>
<organism evidence="1 2">
    <name type="scientific">Planomicrobium okeanokoites</name>
    <name type="common">Planococcus okeanokoites</name>
    <name type="synonym">Flavobacterium okeanokoites</name>
    <dbReference type="NCBI Taxonomy" id="244"/>
    <lineage>
        <taxon>Bacteria</taxon>
        <taxon>Bacillati</taxon>
        <taxon>Bacillota</taxon>
        <taxon>Bacilli</taxon>
        <taxon>Bacillales</taxon>
        <taxon>Caryophanaceae</taxon>
        <taxon>Planomicrobium</taxon>
    </lineage>
</organism>
<reference evidence="2" key="1">
    <citation type="journal article" date="2019" name="Int. J. Syst. Evol. Microbiol.">
        <title>The Global Catalogue of Microorganisms (GCM) 10K type strain sequencing project: providing services to taxonomists for standard genome sequencing and annotation.</title>
        <authorList>
            <consortium name="The Broad Institute Genomics Platform"/>
            <consortium name="The Broad Institute Genome Sequencing Center for Infectious Disease"/>
            <person name="Wu L."/>
            <person name="Ma J."/>
        </authorList>
    </citation>
    <scope>NUCLEOTIDE SEQUENCE [LARGE SCALE GENOMIC DNA]</scope>
    <source>
        <strain evidence="2">CCM 320</strain>
    </source>
</reference>
<gene>
    <name evidence="1" type="ORF">ACFOEJ_16795</name>
</gene>
<accession>A0ABV7KTD9</accession>
<protein>
    <submittedName>
        <fullName evidence="1">Tail assembly chaperone</fullName>
    </submittedName>
</protein>
<keyword evidence="2" id="KW-1185">Reference proteome</keyword>
<dbReference type="Proteomes" id="UP001595625">
    <property type="component" value="Unassembled WGS sequence"/>
</dbReference>
<evidence type="ECO:0000313" key="1">
    <source>
        <dbReference type="EMBL" id="MFC3212728.1"/>
    </source>
</evidence>
<name>A0ABV7KTD9_PLAOK</name>
<comment type="caution">
    <text evidence="1">The sequence shown here is derived from an EMBL/GenBank/DDBJ whole genome shotgun (WGS) entry which is preliminary data.</text>
</comment>